<evidence type="ECO:0000313" key="9">
    <source>
        <dbReference type="Proteomes" id="UP000013827"/>
    </source>
</evidence>
<keyword evidence="6" id="KW-0539">Nucleus</keyword>
<evidence type="ECO:0000313" key="8">
    <source>
        <dbReference type="EnsemblProtists" id="EOD34469"/>
    </source>
</evidence>
<dbReference type="GO" id="GO:0003676">
    <property type="term" value="F:nucleic acid binding"/>
    <property type="evidence" value="ECO:0007669"/>
    <property type="project" value="InterPro"/>
</dbReference>
<keyword evidence="4" id="KW-0808">Transferase</keyword>
<dbReference type="KEGG" id="ehx:EMIHUDRAFT_455592"/>
<dbReference type="InterPro" id="IPR002052">
    <property type="entry name" value="DNA_methylase_N6_adenine_CS"/>
</dbReference>
<evidence type="ECO:0000256" key="1">
    <source>
        <dbReference type="ARBA" id="ARBA00004123"/>
    </source>
</evidence>
<dbReference type="EnsemblProtists" id="EOD34469">
    <property type="protein sequence ID" value="EOD34469"/>
    <property type="gene ID" value="EMIHUDRAFT_455592"/>
</dbReference>
<dbReference type="GO" id="GO:0035657">
    <property type="term" value="C:eRF1 methyltransferase complex"/>
    <property type="evidence" value="ECO:0007669"/>
    <property type="project" value="TreeGrafter"/>
</dbReference>
<keyword evidence="9" id="KW-1185">Reference proteome</keyword>
<keyword evidence="7" id="KW-0732">Signal</keyword>
<dbReference type="GO" id="GO:0032259">
    <property type="term" value="P:methylation"/>
    <property type="evidence" value="ECO:0007669"/>
    <property type="project" value="UniProtKB-KW"/>
</dbReference>
<comment type="similarity">
    <text evidence="2">Belongs to the eukaryotic/archaeal PrmC-related family.</text>
</comment>
<feature type="signal peptide" evidence="7">
    <location>
        <begin position="1"/>
        <end position="17"/>
    </location>
</feature>
<dbReference type="STRING" id="2903.R1FMB0"/>
<protein>
    <recommendedName>
        <fullName evidence="10">Methyltransferase small domain-containing protein</fullName>
    </recommendedName>
</protein>
<dbReference type="GO" id="GO:0008276">
    <property type="term" value="F:protein methyltransferase activity"/>
    <property type="evidence" value="ECO:0007669"/>
    <property type="project" value="TreeGrafter"/>
</dbReference>
<feature type="chain" id="PRO_5044229096" description="Methyltransferase small domain-containing protein" evidence="7">
    <location>
        <begin position="18"/>
        <end position="192"/>
    </location>
</feature>
<evidence type="ECO:0000256" key="4">
    <source>
        <dbReference type="ARBA" id="ARBA00022679"/>
    </source>
</evidence>
<dbReference type="eggNOG" id="KOG3191">
    <property type="taxonomic scope" value="Eukaryota"/>
</dbReference>
<evidence type="ECO:0008006" key="10">
    <source>
        <dbReference type="Google" id="ProtNLM"/>
    </source>
</evidence>
<dbReference type="SUPFAM" id="SSF53335">
    <property type="entry name" value="S-adenosyl-L-methionine-dependent methyltransferases"/>
    <property type="match status" value="1"/>
</dbReference>
<reference evidence="9" key="1">
    <citation type="journal article" date="2013" name="Nature">
        <title>Pan genome of the phytoplankton Emiliania underpins its global distribution.</title>
        <authorList>
            <person name="Read B.A."/>
            <person name="Kegel J."/>
            <person name="Klute M.J."/>
            <person name="Kuo A."/>
            <person name="Lefebvre S.C."/>
            <person name="Maumus F."/>
            <person name="Mayer C."/>
            <person name="Miller J."/>
            <person name="Monier A."/>
            <person name="Salamov A."/>
            <person name="Young J."/>
            <person name="Aguilar M."/>
            <person name="Claverie J.M."/>
            <person name="Frickenhaus S."/>
            <person name="Gonzalez K."/>
            <person name="Herman E.K."/>
            <person name="Lin Y.C."/>
            <person name="Napier J."/>
            <person name="Ogata H."/>
            <person name="Sarno A.F."/>
            <person name="Shmutz J."/>
            <person name="Schroeder D."/>
            <person name="de Vargas C."/>
            <person name="Verret F."/>
            <person name="von Dassow P."/>
            <person name="Valentin K."/>
            <person name="Van de Peer Y."/>
            <person name="Wheeler G."/>
            <person name="Dacks J.B."/>
            <person name="Delwiche C.F."/>
            <person name="Dyhrman S.T."/>
            <person name="Glockner G."/>
            <person name="John U."/>
            <person name="Richards T."/>
            <person name="Worden A.Z."/>
            <person name="Zhang X."/>
            <person name="Grigoriev I.V."/>
            <person name="Allen A.E."/>
            <person name="Bidle K."/>
            <person name="Borodovsky M."/>
            <person name="Bowler C."/>
            <person name="Brownlee C."/>
            <person name="Cock J.M."/>
            <person name="Elias M."/>
            <person name="Gladyshev V.N."/>
            <person name="Groth M."/>
            <person name="Guda C."/>
            <person name="Hadaegh A."/>
            <person name="Iglesias-Rodriguez M.D."/>
            <person name="Jenkins J."/>
            <person name="Jones B.M."/>
            <person name="Lawson T."/>
            <person name="Leese F."/>
            <person name="Lindquist E."/>
            <person name="Lobanov A."/>
            <person name="Lomsadze A."/>
            <person name="Malik S.B."/>
            <person name="Marsh M.E."/>
            <person name="Mackinder L."/>
            <person name="Mock T."/>
            <person name="Mueller-Roeber B."/>
            <person name="Pagarete A."/>
            <person name="Parker M."/>
            <person name="Probert I."/>
            <person name="Quesneville H."/>
            <person name="Raines C."/>
            <person name="Rensing S.A."/>
            <person name="Riano-Pachon D.M."/>
            <person name="Richier S."/>
            <person name="Rokitta S."/>
            <person name="Shiraiwa Y."/>
            <person name="Soanes D.M."/>
            <person name="van der Giezen M."/>
            <person name="Wahlund T.M."/>
            <person name="Williams B."/>
            <person name="Wilson W."/>
            <person name="Wolfe G."/>
            <person name="Wurch L.L."/>
        </authorList>
    </citation>
    <scope>NUCLEOTIDE SEQUENCE</scope>
</reference>
<evidence type="ECO:0000256" key="7">
    <source>
        <dbReference type="SAM" id="SignalP"/>
    </source>
</evidence>
<dbReference type="Proteomes" id="UP000013827">
    <property type="component" value="Unassembled WGS sequence"/>
</dbReference>
<evidence type="ECO:0000256" key="5">
    <source>
        <dbReference type="ARBA" id="ARBA00022691"/>
    </source>
</evidence>
<dbReference type="InterPro" id="IPR052190">
    <property type="entry name" value="Euk-Arch_PrmC-MTase"/>
</dbReference>
<sequence>MLSWFFGLIVLTLGVLGDWANVYEPSDDTYLLLDALAADLAVLRDALPGVVLELGSGSGCIITGLAQILVVRADLLGAVRPGTVDVLLFNPPYVPTSEEEAAGGQAERDISAAWAGGPDGRVVVDRLLPDLGRLLSARGVFYLLGVRENRPDELAAQVEAQHGMRAELIAERRAQNERLFVMRFSRSQPASA</sequence>
<name>A0A0D3KFD4_EMIH1</name>
<evidence type="ECO:0000256" key="3">
    <source>
        <dbReference type="ARBA" id="ARBA00022603"/>
    </source>
</evidence>
<dbReference type="HOGENOM" id="CLU_018398_6_0_1"/>
<evidence type="ECO:0000256" key="6">
    <source>
        <dbReference type="ARBA" id="ARBA00023242"/>
    </source>
</evidence>
<dbReference type="PANTHER" id="PTHR45875">
    <property type="entry name" value="METHYLTRANSFERASE N6AMT1"/>
    <property type="match status" value="1"/>
</dbReference>
<dbReference type="GeneID" id="17279739"/>
<comment type="subcellular location">
    <subcellularLocation>
        <location evidence="1">Nucleus</location>
    </subcellularLocation>
</comment>
<dbReference type="PANTHER" id="PTHR45875:SF1">
    <property type="entry name" value="METHYLTRANSFERASE N6AMT1"/>
    <property type="match status" value="1"/>
</dbReference>
<dbReference type="GO" id="GO:0005634">
    <property type="term" value="C:nucleus"/>
    <property type="evidence" value="ECO:0007669"/>
    <property type="project" value="UniProtKB-SubCell"/>
</dbReference>
<organism evidence="8 9">
    <name type="scientific">Emiliania huxleyi (strain CCMP1516)</name>
    <dbReference type="NCBI Taxonomy" id="280463"/>
    <lineage>
        <taxon>Eukaryota</taxon>
        <taxon>Haptista</taxon>
        <taxon>Haptophyta</taxon>
        <taxon>Prymnesiophyceae</taxon>
        <taxon>Isochrysidales</taxon>
        <taxon>Noelaerhabdaceae</taxon>
        <taxon>Emiliania</taxon>
    </lineage>
</organism>
<dbReference type="PROSITE" id="PS00092">
    <property type="entry name" value="N6_MTASE"/>
    <property type="match status" value="1"/>
</dbReference>
<dbReference type="RefSeq" id="XP_005786898.1">
    <property type="nucleotide sequence ID" value="XM_005786841.1"/>
</dbReference>
<dbReference type="PaxDb" id="2903-EOD34469"/>
<dbReference type="InterPro" id="IPR029063">
    <property type="entry name" value="SAM-dependent_MTases_sf"/>
</dbReference>
<accession>A0A0D3KFD4</accession>
<dbReference type="AlphaFoldDB" id="A0A0D3KFD4"/>
<keyword evidence="3" id="KW-0489">Methyltransferase</keyword>
<dbReference type="Gene3D" id="3.40.50.150">
    <property type="entry name" value="Vaccinia Virus protein VP39"/>
    <property type="match status" value="2"/>
</dbReference>
<dbReference type="FunFam" id="3.40.50.150:FF:000077">
    <property type="entry name" value="HemK methyltransferase family member 2"/>
    <property type="match status" value="1"/>
</dbReference>
<evidence type="ECO:0000256" key="2">
    <source>
        <dbReference type="ARBA" id="ARBA00006149"/>
    </source>
</evidence>
<reference evidence="8" key="2">
    <citation type="submission" date="2024-10" db="UniProtKB">
        <authorList>
            <consortium name="EnsemblProtists"/>
        </authorList>
    </citation>
    <scope>IDENTIFICATION</scope>
</reference>
<proteinExistence type="inferred from homology"/>
<keyword evidence="5" id="KW-0949">S-adenosyl-L-methionine</keyword>
<dbReference type="GO" id="GO:0008757">
    <property type="term" value="F:S-adenosylmethionine-dependent methyltransferase activity"/>
    <property type="evidence" value="ECO:0007669"/>
    <property type="project" value="TreeGrafter"/>
</dbReference>